<dbReference type="Proteomes" id="UP000033054">
    <property type="component" value="Chromosome"/>
</dbReference>
<dbReference type="AlphaFoldDB" id="A0A0E3ZYR9"/>
<dbReference type="Gene3D" id="3.30.565.10">
    <property type="entry name" value="Histidine kinase-like ATPase, C-terminal domain"/>
    <property type="match status" value="1"/>
</dbReference>
<dbReference type="Pfam" id="PF02518">
    <property type="entry name" value="HATPase_c"/>
    <property type="match status" value="1"/>
</dbReference>
<proteinExistence type="predicted"/>
<dbReference type="HOGENOM" id="CLU_129722_1_0_10"/>
<dbReference type="InterPro" id="IPR003594">
    <property type="entry name" value="HATPase_dom"/>
</dbReference>
<evidence type="ECO:0000313" key="2">
    <source>
        <dbReference type="EMBL" id="AKD57184.1"/>
    </source>
</evidence>
<organism evidence="2 3">
    <name type="scientific">Spirosoma radiotolerans</name>
    <dbReference type="NCBI Taxonomy" id="1379870"/>
    <lineage>
        <taxon>Bacteria</taxon>
        <taxon>Pseudomonadati</taxon>
        <taxon>Bacteroidota</taxon>
        <taxon>Cytophagia</taxon>
        <taxon>Cytophagales</taxon>
        <taxon>Cytophagaceae</taxon>
        <taxon>Spirosoma</taxon>
    </lineage>
</organism>
<keyword evidence="3" id="KW-1185">Reference proteome</keyword>
<dbReference type="RefSeq" id="WP_046576821.1">
    <property type="nucleotide sequence ID" value="NZ_CP010429.1"/>
</dbReference>
<dbReference type="SMART" id="SM00387">
    <property type="entry name" value="HATPase_c"/>
    <property type="match status" value="1"/>
</dbReference>
<dbReference type="SUPFAM" id="SSF55874">
    <property type="entry name" value="ATPase domain of HSP90 chaperone/DNA topoisomerase II/histidine kinase"/>
    <property type="match status" value="1"/>
</dbReference>
<reference evidence="2 3" key="1">
    <citation type="journal article" date="2014" name="Curr. Microbiol.">
        <title>Spirosoma radiotolerans sp. nov., a gamma-radiation-resistant bacterium isolated from gamma ray-irradiated soil.</title>
        <authorList>
            <person name="Lee J.J."/>
            <person name="Srinivasan S."/>
            <person name="Lim S."/>
            <person name="Joe M."/>
            <person name="Im S."/>
            <person name="Bae S.I."/>
            <person name="Park K.R."/>
            <person name="Han J.H."/>
            <person name="Park S.H."/>
            <person name="Joo B.M."/>
            <person name="Park S.J."/>
            <person name="Kim M.K."/>
        </authorList>
    </citation>
    <scope>NUCLEOTIDE SEQUENCE [LARGE SCALE GENOMIC DNA]</scope>
    <source>
        <strain evidence="2 3">DG5A</strain>
    </source>
</reference>
<dbReference type="STRING" id="1379870.SD10_22100"/>
<feature type="domain" description="Histidine kinase/HSP90-like ATPase" evidence="1">
    <location>
        <begin position="41"/>
        <end position="141"/>
    </location>
</feature>
<dbReference type="EMBL" id="CP010429">
    <property type="protein sequence ID" value="AKD57184.1"/>
    <property type="molecule type" value="Genomic_DNA"/>
</dbReference>
<name>A0A0E3ZYR9_9BACT</name>
<evidence type="ECO:0000259" key="1">
    <source>
        <dbReference type="SMART" id="SM00387"/>
    </source>
</evidence>
<protein>
    <submittedName>
        <fullName evidence="2">Anti-sigma regulatory factor</fullName>
    </submittedName>
</protein>
<dbReference type="OrthoDB" id="9797578at2"/>
<dbReference type="PATRIC" id="fig|1379870.5.peg.4786"/>
<gene>
    <name evidence="2" type="ORF">SD10_22100</name>
</gene>
<sequence length="141" mass="15123">MPNPTIKVTATETMAIGVERDVIHLTAYVRMQAVLIGMSVLNQTKLITAASELARNMLNYANGGNVTIDLMHRDKQTGIRLIFADKGPGIADIELAMQDEYSTGSGMGLGLPGARRLVSEFSIESTVGQGTTVTIIKWTNG</sequence>
<dbReference type="CDD" id="cd16934">
    <property type="entry name" value="HATPase_RsbT-like"/>
    <property type="match status" value="1"/>
</dbReference>
<dbReference type="KEGG" id="srd:SD10_22100"/>
<dbReference type="InterPro" id="IPR036890">
    <property type="entry name" value="HATPase_C_sf"/>
</dbReference>
<evidence type="ECO:0000313" key="3">
    <source>
        <dbReference type="Proteomes" id="UP000033054"/>
    </source>
</evidence>
<accession>A0A0E3ZYR9</accession>